<dbReference type="Proteomes" id="UP001552299">
    <property type="component" value="Unassembled WGS sequence"/>
</dbReference>
<organism evidence="1 2">
    <name type="scientific">Dendrobium thyrsiflorum</name>
    <name type="common">Pinecone-like raceme dendrobium</name>
    <name type="synonym">Orchid</name>
    <dbReference type="NCBI Taxonomy" id="117978"/>
    <lineage>
        <taxon>Eukaryota</taxon>
        <taxon>Viridiplantae</taxon>
        <taxon>Streptophyta</taxon>
        <taxon>Embryophyta</taxon>
        <taxon>Tracheophyta</taxon>
        <taxon>Spermatophyta</taxon>
        <taxon>Magnoliopsida</taxon>
        <taxon>Liliopsida</taxon>
        <taxon>Asparagales</taxon>
        <taxon>Orchidaceae</taxon>
        <taxon>Epidendroideae</taxon>
        <taxon>Malaxideae</taxon>
        <taxon>Dendrobiinae</taxon>
        <taxon>Dendrobium</taxon>
    </lineage>
</organism>
<keyword evidence="2" id="KW-1185">Reference proteome</keyword>
<accession>A0ABD0UKZ4</accession>
<proteinExistence type="predicted"/>
<evidence type="ECO:0000313" key="1">
    <source>
        <dbReference type="EMBL" id="KAL0910918.1"/>
    </source>
</evidence>
<sequence length="111" mass="12644">MYRLITLKIHPTAWLGSWNDYGTNKLEQDLLILIKLVELVLQSPIRFIICYGFMSTTHDNLYVGDLGDLGLSKVKYSTLISSGSTRGTISWMAPELLSRRRDLVLNNLCRP</sequence>
<reference evidence="1 2" key="1">
    <citation type="journal article" date="2024" name="Plant Biotechnol. J.">
        <title>Dendrobium thyrsiflorum genome and its molecular insights into genes involved in important horticultural traits.</title>
        <authorList>
            <person name="Chen B."/>
            <person name="Wang J.Y."/>
            <person name="Zheng P.J."/>
            <person name="Li K.L."/>
            <person name="Liang Y.M."/>
            <person name="Chen X.F."/>
            <person name="Zhang C."/>
            <person name="Zhao X."/>
            <person name="He X."/>
            <person name="Zhang G.Q."/>
            <person name="Liu Z.J."/>
            <person name="Xu Q."/>
        </authorList>
    </citation>
    <scope>NUCLEOTIDE SEQUENCE [LARGE SCALE GENOMIC DNA]</scope>
    <source>
        <strain evidence="1">GZMU011</strain>
    </source>
</reference>
<comment type="caution">
    <text evidence="1">The sequence shown here is derived from an EMBL/GenBank/DDBJ whole genome shotgun (WGS) entry which is preliminary data.</text>
</comment>
<dbReference type="InterPro" id="IPR011009">
    <property type="entry name" value="Kinase-like_dom_sf"/>
</dbReference>
<dbReference type="EMBL" id="JANQDX010000015">
    <property type="protein sequence ID" value="KAL0910918.1"/>
    <property type="molecule type" value="Genomic_DNA"/>
</dbReference>
<name>A0ABD0UKZ4_DENTH</name>
<dbReference type="SUPFAM" id="SSF56112">
    <property type="entry name" value="Protein kinase-like (PK-like)"/>
    <property type="match status" value="1"/>
</dbReference>
<evidence type="ECO:0000313" key="2">
    <source>
        <dbReference type="Proteomes" id="UP001552299"/>
    </source>
</evidence>
<protein>
    <submittedName>
        <fullName evidence="1">Uncharacterized protein</fullName>
    </submittedName>
</protein>
<dbReference type="AlphaFoldDB" id="A0ABD0UKZ4"/>
<gene>
    <name evidence="1" type="ORF">M5K25_019015</name>
</gene>